<dbReference type="Proteomes" id="UP000239340">
    <property type="component" value="Plasmid pSfreNXT3a"/>
</dbReference>
<dbReference type="InterPro" id="IPR017439">
    <property type="entry name" value="Amidohydrolase"/>
</dbReference>
<dbReference type="FunFam" id="3.30.70.360:FF:000001">
    <property type="entry name" value="N-acetyldiaminopimelate deacetylase"/>
    <property type="match status" value="1"/>
</dbReference>
<gene>
    <name evidence="4" type="ORF">NXT3_PA00223</name>
</gene>
<dbReference type="Pfam" id="PF01546">
    <property type="entry name" value="Peptidase_M20"/>
    <property type="match status" value="1"/>
</dbReference>
<dbReference type="EMBL" id="CP024308">
    <property type="protein sequence ID" value="AUX78513.1"/>
    <property type="molecule type" value="Genomic_DNA"/>
</dbReference>
<evidence type="ECO:0000256" key="2">
    <source>
        <dbReference type="PIRSR" id="PIRSR005962-1"/>
    </source>
</evidence>
<keyword evidence="4" id="KW-0614">Plasmid</keyword>
<dbReference type="InterPro" id="IPR036264">
    <property type="entry name" value="Bact_exopeptidase_dim_dom"/>
</dbReference>
<feature type="binding site" evidence="2">
    <location>
        <position position="368"/>
    </location>
    <ligand>
        <name>Mn(2+)</name>
        <dbReference type="ChEBI" id="CHEBI:29035"/>
        <label>2</label>
    </ligand>
</feature>
<dbReference type="EC" id="3.5.1.32" evidence="4"/>
<dbReference type="RefSeq" id="WP_104840205.1">
    <property type="nucleotide sequence ID" value="NZ_CP024308.1"/>
</dbReference>
<evidence type="ECO:0000259" key="3">
    <source>
        <dbReference type="Pfam" id="PF07687"/>
    </source>
</evidence>
<dbReference type="AlphaFoldDB" id="A0A2L0HAK5"/>
<feature type="binding site" evidence="2">
    <location>
        <position position="114"/>
    </location>
    <ligand>
        <name>Mn(2+)</name>
        <dbReference type="ChEBI" id="CHEBI:29035"/>
        <label>2</label>
    </ligand>
</feature>
<dbReference type="Gene3D" id="3.30.70.360">
    <property type="match status" value="1"/>
</dbReference>
<reference evidence="4 5" key="1">
    <citation type="submission" date="2017-10" db="EMBL/GenBank/DDBJ databases">
        <title>Analysis of the genome sequences of Rhizobium populations associated to common bean (phaseolus vulgaris).</title>
        <authorList>
            <person name="Bustos P."/>
            <person name="Santamaria R.I."/>
            <person name="Miranda-Sanchez F."/>
            <person name="Perez-Carrascal O."/>
            <person name="Juarez S."/>
            <person name="Lozano L."/>
            <person name="Martinez-Flores I."/>
            <person name="Vinuesa P."/>
            <person name="Martinez-Romero E."/>
            <person name="Cevallos M.A."/>
            <person name="Romero D."/>
            <person name="Davila G."/>
            <person name="Gonzalez V."/>
        </authorList>
    </citation>
    <scope>NUCLEOTIDE SEQUENCE [LARGE SCALE GENOMIC DNA]</scope>
    <source>
        <strain evidence="4 5">NXT3</strain>
        <plasmid evidence="5">Plasmid psfrenxt3a</plasmid>
    </source>
</reference>
<dbReference type="Pfam" id="PF07687">
    <property type="entry name" value="M20_dimer"/>
    <property type="match status" value="1"/>
</dbReference>
<keyword evidence="2" id="KW-0464">Manganese</keyword>
<dbReference type="GO" id="GO:0046872">
    <property type="term" value="F:metal ion binding"/>
    <property type="evidence" value="ECO:0007669"/>
    <property type="project" value="UniProtKB-KW"/>
</dbReference>
<dbReference type="CDD" id="cd05666">
    <property type="entry name" value="M20_Acy1-like"/>
    <property type="match status" value="1"/>
</dbReference>
<proteinExistence type="predicted"/>
<feature type="binding site" evidence="2">
    <location>
        <position position="173"/>
    </location>
    <ligand>
        <name>Mn(2+)</name>
        <dbReference type="ChEBI" id="CHEBI:29035"/>
        <label>1</label>
    </ligand>
</feature>
<organism evidence="4 5">
    <name type="scientific">Rhizobium fredii</name>
    <name type="common">Sinorhizobium fredii</name>
    <dbReference type="NCBI Taxonomy" id="380"/>
    <lineage>
        <taxon>Bacteria</taxon>
        <taxon>Pseudomonadati</taxon>
        <taxon>Pseudomonadota</taxon>
        <taxon>Alphaproteobacteria</taxon>
        <taxon>Hyphomicrobiales</taxon>
        <taxon>Rhizobiaceae</taxon>
        <taxon>Sinorhizobium/Ensifer group</taxon>
        <taxon>Sinorhizobium</taxon>
    </lineage>
</organism>
<evidence type="ECO:0000313" key="4">
    <source>
        <dbReference type="EMBL" id="AUX78513.1"/>
    </source>
</evidence>
<sequence length="404" mass="43702">MNAITNNAQFIDDVEQGIAAYIGEMIELRHDLHRNPELAFQEVRTSGIVANFLTSWGYEVATGIAGTGVVATLQRGEGSRRIGIRADMDALPIDEKTNLSYASQEPGVMHACGHDGHTTILLTAARYLAQSGRFSGTLRLIFQPAEEIGAGARKMLSDGLFERFPVDAVFGLHNWPGIAIGHFGFVAGPAMASVDQAIIHIKGRGGHGAEPHNAVDPVVAAASFITALQSIVSRNVDPREMAVVTVGSIHGGSASNVIPDSVEIKLTVRSYSEAVRQQLKTRIAALARAQAESFGACADVDYRLGFPAVVNHEEETAFARRVAVDTFGEGWIEQEFKPRTASEDFAFFLARQPGSYLFVGNGESAALHSPHYNFDDGIIAPAARYWVRLAETFLRNDSKNRRPA</sequence>
<dbReference type="PANTHER" id="PTHR11014">
    <property type="entry name" value="PEPTIDASE M20 FAMILY MEMBER"/>
    <property type="match status" value="1"/>
</dbReference>
<evidence type="ECO:0000256" key="1">
    <source>
        <dbReference type="ARBA" id="ARBA00022801"/>
    </source>
</evidence>
<geneLocation type="plasmid" evidence="5">
    <name>psfrenxt3a</name>
</geneLocation>
<dbReference type="GO" id="GO:0019877">
    <property type="term" value="P:diaminopimelate biosynthetic process"/>
    <property type="evidence" value="ECO:0007669"/>
    <property type="project" value="UniProtKB-ARBA"/>
</dbReference>
<name>A0A2L0HAK5_RHIFR</name>
<protein>
    <submittedName>
        <fullName evidence="4">Hippurate hydrolase protein</fullName>
        <ecNumber evidence="4">3.5.1.32</ecNumber>
    </submittedName>
</protein>
<accession>A0A2L0HAK5</accession>
<dbReference type="SUPFAM" id="SSF53187">
    <property type="entry name" value="Zn-dependent exopeptidases"/>
    <property type="match status" value="1"/>
</dbReference>
<keyword evidence="1 4" id="KW-0378">Hydrolase</keyword>
<evidence type="ECO:0000313" key="5">
    <source>
        <dbReference type="Proteomes" id="UP000239340"/>
    </source>
</evidence>
<comment type="cofactor">
    <cofactor evidence="2">
        <name>Mn(2+)</name>
        <dbReference type="ChEBI" id="CHEBI:29035"/>
    </cofactor>
    <text evidence="2">The Mn(2+) ion enhances activity.</text>
</comment>
<dbReference type="PANTHER" id="PTHR11014:SF63">
    <property type="entry name" value="METALLOPEPTIDASE, PUTATIVE (AFU_ORTHOLOGUE AFUA_6G09600)-RELATED"/>
    <property type="match status" value="1"/>
</dbReference>
<feature type="binding site" evidence="2">
    <location>
        <position position="112"/>
    </location>
    <ligand>
        <name>Mn(2+)</name>
        <dbReference type="ChEBI" id="CHEBI:29035"/>
        <label>2</label>
    </ligand>
</feature>
<keyword evidence="2" id="KW-0479">Metal-binding</keyword>
<feature type="binding site" evidence="2">
    <location>
        <position position="147"/>
    </location>
    <ligand>
        <name>Mn(2+)</name>
        <dbReference type="ChEBI" id="CHEBI:29035"/>
        <label>2</label>
    </ligand>
</feature>
<dbReference type="InterPro" id="IPR011650">
    <property type="entry name" value="Peptidase_M20_dimer"/>
</dbReference>
<feature type="domain" description="Peptidase M20 dimerisation" evidence="3">
    <location>
        <begin position="197"/>
        <end position="292"/>
    </location>
</feature>
<dbReference type="GO" id="GO:0047980">
    <property type="term" value="F:hippurate hydrolase activity"/>
    <property type="evidence" value="ECO:0007669"/>
    <property type="project" value="UniProtKB-EC"/>
</dbReference>
<dbReference type="InterPro" id="IPR002933">
    <property type="entry name" value="Peptidase_M20"/>
</dbReference>
<dbReference type="NCBIfam" id="TIGR01891">
    <property type="entry name" value="amidohydrolases"/>
    <property type="match status" value="1"/>
</dbReference>
<dbReference type="Gene3D" id="3.40.630.10">
    <property type="entry name" value="Zn peptidases"/>
    <property type="match status" value="1"/>
</dbReference>
<dbReference type="GO" id="GO:0050118">
    <property type="term" value="F:N-acetyldiaminopimelate deacetylase activity"/>
    <property type="evidence" value="ECO:0007669"/>
    <property type="project" value="UniProtKB-ARBA"/>
</dbReference>
<dbReference type="SUPFAM" id="SSF55031">
    <property type="entry name" value="Bacterial exopeptidase dimerisation domain"/>
    <property type="match status" value="1"/>
</dbReference>
<dbReference type="PIRSF" id="PIRSF005962">
    <property type="entry name" value="Pept_M20D_amidohydro"/>
    <property type="match status" value="1"/>
</dbReference>